<evidence type="ECO:0000256" key="2">
    <source>
        <dbReference type="PIRSR" id="PIRSR005962-1"/>
    </source>
</evidence>
<evidence type="ECO:0000256" key="1">
    <source>
        <dbReference type="ARBA" id="ARBA00022801"/>
    </source>
</evidence>
<dbReference type="Gene3D" id="3.40.630.10">
    <property type="entry name" value="Zn peptidases"/>
    <property type="match status" value="1"/>
</dbReference>
<dbReference type="SUPFAM" id="SSF55031">
    <property type="entry name" value="Bacterial exopeptidase dimerisation domain"/>
    <property type="match status" value="1"/>
</dbReference>
<keyword evidence="2" id="KW-0479">Metal-binding</keyword>
<evidence type="ECO:0000313" key="3">
    <source>
        <dbReference type="EMBL" id="NDW43458.1"/>
    </source>
</evidence>
<comment type="cofactor">
    <cofactor evidence="2">
        <name>Mn(2+)</name>
        <dbReference type="ChEBI" id="CHEBI:29035"/>
    </cofactor>
    <text evidence="2">The Mn(2+) ion enhances activity.</text>
</comment>
<dbReference type="InterPro" id="IPR002933">
    <property type="entry name" value="Peptidase_M20"/>
</dbReference>
<dbReference type="NCBIfam" id="TIGR01891">
    <property type="entry name" value="amidohydrolases"/>
    <property type="match status" value="1"/>
</dbReference>
<dbReference type="Pfam" id="PF01546">
    <property type="entry name" value="Peptidase_M20"/>
    <property type="match status" value="1"/>
</dbReference>
<proteinExistence type="predicted"/>
<dbReference type="Gene3D" id="3.30.70.360">
    <property type="match status" value="1"/>
</dbReference>
<dbReference type="PANTHER" id="PTHR11014">
    <property type="entry name" value="PEPTIDASE M20 FAMILY MEMBER"/>
    <property type="match status" value="1"/>
</dbReference>
<feature type="binding site" evidence="2">
    <location>
        <position position="97"/>
    </location>
    <ligand>
        <name>Mn(2+)</name>
        <dbReference type="ChEBI" id="CHEBI:29035"/>
        <label>2</label>
    </ligand>
</feature>
<dbReference type="EMBL" id="JAAGOX010000001">
    <property type="protein sequence ID" value="NDW43458.1"/>
    <property type="molecule type" value="Genomic_DNA"/>
</dbReference>
<sequence>MTPDDLARLTALRHTLHRAPEISGAEAHTAAMVAGLLRDMGADRVLTGLGGHGVVAVFDSGVAGPSVGIRCELDALPIPEETGLTYASETPGHGHLCGHDGHMVIVLAVAETLAARRPARGRAILIFQPAEETGKGAMALRADPRFAEVAPDTVLSLHNLPGLPLGAVELCARAANCASRGMAIRLFGKTSHAAAPQDGLSPAAVMAALMPRLAALGPGGALDDGFALTTLTHARLGEPTFGVAPGEGALWVTLRTVTDARMAALVSEAEALVRAHAQPAGLRVEIAYDDVFEACTNHPAAVDLLAEACRAGNVPLHLTEQPQKFSEDFGQFGKGAEAAMLWLGAGSNHPQLHNPDYDFPDALIPVGAGIFERALRAVLGTGPVNSQAAP</sequence>
<feature type="binding site" evidence="2">
    <location>
        <position position="99"/>
    </location>
    <ligand>
        <name>Mn(2+)</name>
        <dbReference type="ChEBI" id="CHEBI:29035"/>
        <label>2</label>
    </ligand>
</feature>
<dbReference type="PANTHER" id="PTHR11014:SF169">
    <property type="entry name" value="CLAN MH, FAMILY M20, PEPTIDASE T-LIKE METALLOPEPTIDASE"/>
    <property type="match status" value="1"/>
</dbReference>
<dbReference type="InterPro" id="IPR017439">
    <property type="entry name" value="Amidohydrolase"/>
</dbReference>
<feature type="binding site" evidence="2">
    <location>
        <position position="132"/>
    </location>
    <ligand>
        <name>Mn(2+)</name>
        <dbReference type="ChEBI" id="CHEBI:29035"/>
        <label>2</label>
    </ligand>
</feature>
<comment type="caution">
    <text evidence="3">The sequence shown here is derived from an EMBL/GenBank/DDBJ whole genome shotgun (WGS) entry which is preliminary data.</text>
</comment>
<gene>
    <name evidence="3" type="ORF">G0P99_00630</name>
</gene>
<reference evidence="3" key="1">
    <citation type="submission" date="2020-02" db="EMBL/GenBank/DDBJ databases">
        <title>Delineation of the pyrene-degrading pathway in Roseobacter clade bacteria by genomic analysis.</title>
        <authorList>
            <person name="Zhou H."/>
            <person name="Wang H."/>
        </authorList>
    </citation>
    <scope>NUCLEOTIDE SEQUENCE</scope>
    <source>
        <strain evidence="3">PrR005</strain>
    </source>
</reference>
<organism evidence="3">
    <name type="scientific">Ruegeria sp. PrR005</name>
    <dbReference type="NCBI Taxonomy" id="2706882"/>
    <lineage>
        <taxon>Bacteria</taxon>
        <taxon>Pseudomonadati</taxon>
        <taxon>Pseudomonadota</taxon>
        <taxon>Alphaproteobacteria</taxon>
        <taxon>Rhodobacterales</taxon>
        <taxon>Roseobacteraceae</taxon>
        <taxon>Ruegeria</taxon>
    </lineage>
</organism>
<feature type="binding site" evidence="2">
    <location>
        <position position="158"/>
    </location>
    <ligand>
        <name>Mn(2+)</name>
        <dbReference type="ChEBI" id="CHEBI:29035"/>
        <label>2</label>
    </ligand>
</feature>
<keyword evidence="1 3" id="KW-0378">Hydrolase</keyword>
<dbReference type="PIRSF" id="PIRSF005962">
    <property type="entry name" value="Pept_M20D_amidohydro"/>
    <property type="match status" value="1"/>
</dbReference>
<dbReference type="SUPFAM" id="SSF53187">
    <property type="entry name" value="Zn-dependent exopeptidases"/>
    <property type="match status" value="1"/>
</dbReference>
<feature type="binding site" evidence="2">
    <location>
        <position position="353"/>
    </location>
    <ligand>
        <name>Mn(2+)</name>
        <dbReference type="ChEBI" id="CHEBI:29035"/>
        <label>2</label>
    </ligand>
</feature>
<protein>
    <submittedName>
        <fullName evidence="3">Amidohydrolase</fullName>
    </submittedName>
</protein>
<dbReference type="AlphaFoldDB" id="A0A6B2NJ54"/>
<dbReference type="InterPro" id="IPR036264">
    <property type="entry name" value="Bact_exopeptidase_dim_dom"/>
</dbReference>
<dbReference type="GO" id="GO:0046872">
    <property type="term" value="F:metal ion binding"/>
    <property type="evidence" value="ECO:0007669"/>
    <property type="project" value="UniProtKB-KW"/>
</dbReference>
<dbReference type="GO" id="GO:0016787">
    <property type="term" value="F:hydrolase activity"/>
    <property type="evidence" value="ECO:0007669"/>
    <property type="project" value="UniProtKB-KW"/>
</dbReference>
<name>A0A6B2NJ54_9RHOB</name>
<accession>A0A6B2NJ54</accession>
<keyword evidence="2" id="KW-0464">Manganese</keyword>
<dbReference type="RefSeq" id="WP_164126737.1">
    <property type="nucleotide sequence ID" value="NZ_JAAGOX010000001.1"/>
</dbReference>